<dbReference type="InterPro" id="IPR000477">
    <property type="entry name" value="RT_dom"/>
</dbReference>
<sequence>MILNDRINQYLHDNDIIHKNQAGFRKKHRTDHILTLHTMVKKYHSMNKPLYCSFIDLKKCFDTVWRSGLLYKLQANCINGRLYNIIKSMYNNIKFYVELDDKMTPAFQTDNGVKQGCPLSPTLFSLFINDLVELLDSTAIDQPVLDGLTISSLLFADDIVITSTSKEGLQSSINHLHDYTNKLGLKVNTDKSKVIFFTKYGHRSDNIALKYGDTILEKNNQFTYLGITFNTNGSLHKTMQRLTDKARKTKYSIGNIYSEKITILS</sequence>
<reference evidence="3" key="1">
    <citation type="submission" date="2025-08" db="UniProtKB">
        <authorList>
            <consortium name="RefSeq"/>
        </authorList>
    </citation>
    <scope>IDENTIFICATION</scope>
    <source>
        <tissue evidence="3">Testes</tissue>
    </source>
</reference>
<dbReference type="Proteomes" id="UP000694865">
    <property type="component" value="Unplaced"/>
</dbReference>
<evidence type="ECO:0000313" key="3">
    <source>
        <dbReference type="RefSeq" id="XP_006824602.1"/>
    </source>
</evidence>
<feature type="domain" description="Reverse transcriptase" evidence="1">
    <location>
        <begin position="1"/>
        <end position="229"/>
    </location>
</feature>
<dbReference type="InterPro" id="IPR043502">
    <property type="entry name" value="DNA/RNA_pol_sf"/>
</dbReference>
<organism evidence="2 3">
    <name type="scientific">Saccoglossus kowalevskii</name>
    <name type="common">Acorn worm</name>
    <dbReference type="NCBI Taxonomy" id="10224"/>
    <lineage>
        <taxon>Eukaryota</taxon>
        <taxon>Metazoa</taxon>
        <taxon>Hemichordata</taxon>
        <taxon>Enteropneusta</taxon>
        <taxon>Harrimaniidae</taxon>
        <taxon>Saccoglossus</taxon>
    </lineage>
</organism>
<accession>A0ABM0MX61</accession>
<dbReference type="GeneID" id="102800500"/>
<evidence type="ECO:0000259" key="1">
    <source>
        <dbReference type="PROSITE" id="PS50878"/>
    </source>
</evidence>
<name>A0ABM0MX61_SACKO</name>
<evidence type="ECO:0000313" key="2">
    <source>
        <dbReference type="Proteomes" id="UP000694865"/>
    </source>
</evidence>
<dbReference type="Pfam" id="PF00078">
    <property type="entry name" value="RVT_1"/>
    <property type="match status" value="1"/>
</dbReference>
<dbReference type="PANTHER" id="PTHR47027">
    <property type="entry name" value="REVERSE TRANSCRIPTASE DOMAIN-CONTAINING PROTEIN"/>
    <property type="match status" value="1"/>
</dbReference>
<dbReference type="SUPFAM" id="SSF56672">
    <property type="entry name" value="DNA/RNA polymerases"/>
    <property type="match status" value="1"/>
</dbReference>
<gene>
    <name evidence="3" type="primary">LOC102800500</name>
</gene>
<protein>
    <submittedName>
        <fullName evidence="3">RNA-directed DNA polymerase from mobile element jockey-like</fullName>
    </submittedName>
</protein>
<dbReference type="PANTHER" id="PTHR47027:SF20">
    <property type="entry name" value="REVERSE TRANSCRIPTASE-LIKE PROTEIN WITH RNA-DIRECTED DNA POLYMERASE DOMAIN"/>
    <property type="match status" value="1"/>
</dbReference>
<dbReference type="RefSeq" id="XP_006824602.1">
    <property type="nucleotide sequence ID" value="XM_006824539.1"/>
</dbReference>
<dbReference type="Gene3D" id="3.30.70.270">
    <property type="match status" value="1"/>
</dbReference>
<dbReference type="CDD" id="cd01650">
    <property type="entry name" value="RT_nLTR_like"/>
    <property type="match status" value="1"/>
</dbReference>
<dbReference type="InterPro" id="IPR043128">
    <property type="entry name" value="Rev_trsase/Diguanyl_cyclase"/>
</dbReference>
<dbReference type="PROSITE" id="PS50878">
    <property type="entry name" value="RT_POL"/>
    <property type="match status" value="1"/>
</dbReference>
<keyword evidence="2" id="KW-1185">Reference proteome</keyword>
<proteinExistence type="predicted"/>